<dbReference type="InterPro" id="IPR006675">
    <property type="entry name" value="HDIG_dom"/>
</dbReference>
<evidence type="ECO:0000256" key="6">
    <source>
        <dbReference type="ARBA" id="ARBA00022741"/>
    </source>
</evidence>
<dbReference type="Gene3D" id="1.10.3090.10">
    <property type="entry name" value="cca-adding enzyme, domain 2"/>
    <property type="match status" value="1"/>
</dbReference>
<dbReference type="CDD" id="cd00077">
    <property type="entry name" value="HDc"/>
    <property type="match status" value="1"/>
</dbReference>
<evidence type="ECO:0000256" key="5">
    <source>
        <dbReference type="ARBA" id="ARBA00022723"/>
    </source>
</evidence>
<dbReference type="InterPro" id="IPR043519">
    <property type="entry name" value="NT_sf"/>
</dbReference>
<comment type="cofactor">
    <cofactor evidence="1">
        <name>Mg(2+)</name>
        <dbReference type="ChEBI" id="CHEBI:18420"/>
    </cofactor>
</comment>
<evidence type="ECO:0000313" key="11">
    <source>
        <dbReference type="Proteomes" id="UP000178925"/>
    </source>
</evidence>
<dbReference type="Proteomes" id="UP000178925">
    <property type="component" value="Unassembled WGS sequence"/>
</dbReference>
<dbReference type="EMBL" id="MFGC01000009">
    <property type="protein sequence ID" value="OGF28558.1"/>
    <property type="molecule type" value="Genomic_DNA"/>
</dbReference>
<dbReference type="GO" id="GO:0000166">
    <property type="term" value="F:nucleotide binding"/>
    <property type="evidence" value="ECO:0007669"/>
    <property type="project" value="UniProtKB-KW"/>
</dbReference>
<evidence type="ECO:0000259" key="9">
    <source>
        <dbReference type="SMART" id="SM00471"/>
    </source>
</evidence>
<name>A0A1F5SPC5_9BACT</name>
<dbReference type="InterPro" id="IPR050264">
    <property type="entry name" value="Bact_CCA-adding_enz_type3_sf"/>
</dbReference>
<evidence type="ECO:0000256" key="8">
    <source>
        <dbReference type="RuleBase" id="RU003953"/>
    </source>
</evidence>
<sequence length="529" mass="60712">MSGFLFSCLDRKNKLICKYMQIPQQIKNILEKLDKAGFSAYIVGGCVRDLLMNVKPKDAQACGRAPKDWDITTNARPEQILKIFPNSEYENEFGTVLVKIDEAEREENLKCVEVTTYRSEQGYADRRHPDEIKFEDSLDKDLERRDFTINAMAIGKNDKNQITNNKQIPNSKFQIPNNWSLVDLFGGVKDIDKKIIRAVGEPADRFKEDALRMLRAIRFSVQLHFEIEPKTERAIAKLAGAIKFVSKERIHDELVKILQSDYPAEGILLLYKTKLLHYVIPELEIGIGVEQSKHHTYTVFKHSVESLRHTQSADYRVRMASLLHDIAKPQTKKFINGVATFYNHEYAGARLAKKIMQRLKFSSDDVEKVTTLVRNHMFYYNVDEVTAASVRRLLKKVGRENLQDLIALRVADRLGSGTPKAMPYKLRHLQYMFKKVQNDTVSVKMLAINGDDLMPLLGIAPGPKIGAILDVLLSDVIDEPKRNTKAYLEKRSRELNELNLEQLRAAAREKITATRAAEDEEMKKEFWVK</sequence>
<evidence type="ECO:0000256" key="1">
    <source>
        <dbReference type="ARBA" id="ARBA00001946"/>
    </source>
</evidence>
<evidence type="ECO:0000256" key="4">
    <source>
        <dbReference type="ARBA" id="ARBA00022695"/>
    </source>
</evidence>
<dbReference type="InterPro" id="IPR003607">
    <property type="entry name" value="HD/PDEase_dom"/>
</dbReference>
<dbReference type="Pfam" id="PF12627">
    <property type="entry name" value="PolyA_pol_RNAbd"/>
    <property type="match status" value="1"/>
</dbReference>
<gene>
    <name evidence="10" type="ORF">A2242_02680</name>
</gene>
<dbReference type="NCBIfam" id="TIGR00277">
    <property type="entry name" value="HDIG"/>
    <property type="match status" value="1"/>
</dbReference>
<dbReference type="CDD" id="cd05398">
    <property type="entry name" value="NT_ClassII-CCAase"/>
    <property type="match status" value="1"/>
</dbReference>
<dbReference type="Gene3D" id="3.30.460.10">
    <property type="entry name" value="Beta Polymerase, domain 2"/>
    <property type="match status" value="1"/>
</dbReference>
<dbReference type="SUPFAM" id="SSF81891">
    <property type="entry name" value="Poly A polymerase C-terminal region-like"/>
    <property type="match status" value="1"/>
</dbReference>
<dbReference type="AlphaFoldDB" id="A0A1F5SPC5"/>
<dbReference type="PANTHER" id="PTHR46173:SF1">
    <property type="entry name" value="CCA TRNA NUCLEOTIDYLTRANSFERASE 1, MITOCHONDRIAL"/>
    <property type="match status" value="1"/>
</dbReference>
<proteinExistence type="inferred from homology"/>
<keyword evidence="3" id="KW-0819">tRNA processing</keyword>
<keyword evidence="4" id="KW-0548">Nucleotidyltransferase</keyword>
<dbReference type="SUPFAM" id="SSF81301">
    <property type="entry name" value="Nucleotidyltransferase"/>
    <property type="match status" value="1"/>
</dbReference>
<accession>A0A1F5SPC5</accession>
<dbReference type="InterPro" id="IPR002646">
    <property type="entry name" value="PolA_pol_head_dom"/>
</dbReference>
<dbReference type="GO" id="GO:0016779">
    <property type="term" value="F:nucleotidyltransferase activity"/>
    <property type="evidence" value="ECO:0007669"/>
    <property type="project" value="UniProtKB-KW"/>
</dbReference>
<dbReference type="PANTHER" id="PTHR46173">
    <property type="entry name" value="CCA TRNA NUCLEOTIDYLTRANSFERASE 1, MITOCHONDRIAL"/>
    <property type="match status" value="1"/>
</dbReference>
<dbReference type="Pfam" id="PF01966">
    <property type="entry name" value="HD"/>
    <property type="match status" value="1"/>
</dbReference>
<dbReference type="SMART" id="SM00471">
    <property type="entry name" value="HDc"/>
    <property type="match status" value="1"/>
</dbReference>
<evidence type="ECO:0000256" key="7">
    <source>
        <dbReference type="ARBA" id="ARBA00022842"/>
    </source>
</evidence>
<dbReference type="Gene3D" id="1.10.246.80">
    <property type="match status" value="1"/>
</dbReference>
<feature type="domain" description="HD/PDEase" evidence="9">
    <location>
        <begin position="295"/>
        <end position="426"/>
    </location>
</feature>
<evidence type="ECO:0000256" key="3">
    <source>
        <dbReference type="ARBA" id="ARBA00022694"/>
    </source>
</evidence>
<protein>
    <recommendedName>
        <fullName evidence="9">HD/PDEase domain-containing protein</fullName>
    </recommendedName>
</protein>
<dbReference type="Pfam" id="PF01743">
    <property type="entry name" value="PolyA_pol"/>
    <property type="match status" value="1"/>
</dbReference>
<evidence type="ECO:0000313" key="10">
    <source>
        <dbReference type="EMBL" id="OGF28558.1"/>
    </source>
</evidence>
<keyword evidence="8" id="KW-0694">RNA-binding</keyword>
<dbReference type="GO" id="GO:0008033">
    <property type="term" value="P:tRNA processing"/>
    <property type="evidence" value="ECO:0007669"/>
    <property type="project" value="UniProtKB-KW"/>
</dbReference>
<keyword evidence="5" id="KW-0479">Metal-binding</keyword>
<comment type="caution">
    <text evidence="10">The sequence shown here is derived from an EMBL/GenBank/DDBJ whole genome shotgun (WGS) entry which is preliminary data.</text>
</comment>
<dbReference type="InterPro" id="IPR006674">
    <property type="entry name" value="HD_domain"/>
</dbReference>
<dbReference type="GO" id="GO:0000049">
    <property type="term" value="F:tRNA binding"/>
    <property type="evidence" value="ECO:0007669"/>
    <property type="project" value="TreeGrafter"/>
</dbReference>
<keyword evidence="7" id="KW-0460">Magnesium</keyword>
<evidence type="ECO:0000256" key="2">
    <source>
        <dbReference type="ARBA" id="ARBA00022679"/>
    </source>
</evidence>
<organism evidence="10 11">
    <name type="scientific">Candidatus Falkowbacteria bacterium RIFOXYA2_FULL_47_9</name>
    <dbReference type="NCBI Taxonomy" id="1797995"/>
    <lineage>
        <taxon>Bacteria</taxon>
        <taxon>Candidatus Falkowiibacteriota</taxon>
    </lineage>
</organism>
<dbReference type="InterPro" id="IPR032828">
    <property type="entry name" value="PolyA_RNA-bd"/>
</dbReference>
<keyword evidence="6" id="KW-0547">Nucleotide-binding</keyword>
<reference evidence="10 11" key="1">
    <citation type="journal article" date="2016" name="Nat. Commun.">
        <title>Thousands of microbial genomes shed light on interconnected biogeochemical processes in an aquifer system.</title>
        <authorList>
            <person name="Anantharaman K."/>
            <person name="Brown C.T."/>
            <person name="Hug L.A."/>
            <person name="Sharon I."/>
            <person name="Castelle C.J."/>
            <person name="Probst A.J."/>
            <person name="Thomas B.C."/>
            <person name="Singh A."/>
            <person name="Wilkins M.J."/>
            <person name="Karaoz U."/>
            <person name="Brodie E.L."/>
            <person name="Williams K.H."/>
            <person name="Hubbard S.S."/>
            <person name="Banfield J.F."/>
        </authorList>
    </citation>
    <scope>NUCLEOTIDE SEQUENCE [LARGE SCALE GENOMIC DNA]</scope>
</reference>
<comment type="similarity">
    <text evidence="8">Belongs to the tRNA nucleotidyltransferase/poly(A) polymerase family.</text>
</comment>
<dbReference type="GO" id="GO:0046872">
    <property type="term" value="F:metal ion binding"/>
    <property type="evidence" value="ECO:0007669"/>
    <property type="project" value="UniProtKB-KW"/>
</dbReference>
<dbReference type="STRING" id="1797995.A2242_02680"/>
<keyword evidence="2 8" id="KW-0808">Transferase</keyword>